<organism evidence="2 3">
    <name type="scientific">Clohesyomyces aquaticus</name>
    <dbReference type="NCBI Taxonomy" id="1231657"/>
    <lineage>
        <taxon>Eukaryota</taxon>
        <taxon>Fungi</taxon>
        <taxon>Dikarya</taxon>
        <taxon>Ascomycota</taxon>
        <taxon>Pezizomycotina</taxon>
        <taxon>Dothideomycetes</taxon>
        <taxon>Pleosporomycetidae</taxon>
        <taxon>Pleosporales</taxon>
        <taxon>Lindgomycetaceae</taxon>
        <taxon>Clohesyomyces</taxon>
    </lineage>
</organism>
<proteinExistence type="predicted"/>
<evidence type="ECO:0000313" key="2">
    <source>
        <dbReference type="EMBL" id="ORY09078.1"/>
    </source>
</evidence>
<comment type="caution">
    <text evidence="2">The sequence shown here is derived from an EMBL/GenBank/DDBJ whole genome shotgun (WGS) entry which is preliminary data.</text>
</comment>
<dbReference type="AlphaFoldDB" id="A0A1Y1ZFN6"/>
<feature type="region of interest" description="Disordered" evidence="1">
    <location>
        <begin position="177"/>
        <end position="220"/>
    </location>
</feature>
<reference evidence="2 3" key="1">
    <citation type="submission" date="2016-07" db="EMBL/GenBank/DDBJ databases">
        <title>Pervasive Adenine N6-methylation of Active Genes in Fungi.</title>
        <authorList>
            <consortium name="DOE Joint Genome Institute"/>
            <person name="Mondo S.J."/>
            <person name="Dannebaum R.O."/>
            <person name="Kuo R.C."/>
            <person name="Labutti K."/>
            <person name="Haridas S."/>
            <person name="Kuo A."/>
            <person name="Salamov A."/>
            <person name="Ahrendt S.R."/>
            <person name="Lipzen A."/>
            <person name="Sullivan W."/>
            <person name="Andreopoulos W.B."/>
            <person name="Clum A."/>
            <person name="Lindquist E."/>
            <person name="Daum C."/>
            <person name="Ramamoorthy G.K."/>
            <person name="Gryganskyi A."/>
            <person name="Culley D."/>
            <person name="Magnuson J.K."/>
            <person name="James T.Y."/>
            <person name="O'Malley M.A."/>
            <person name="Stajich J.E."/>
            <person name="Spatafora J.W."/>
            <person name="Visel A."/>
            <person name="Grigoriev I.V."/>
        </authorList>
    </citation>
    <scope>NUCLEOTIDE SEQUENCE [LARGE SCALE GENOMIC DNA]</scope>
    <source>
        <strain evidence="2 3">CBS 115471</strain>
    </source>
</reference>
<name>A0A1Y1ZFN6_9PLEO</name>
<keyword evidence="3" id="KW-1185">Reference proteome</keyword>
<dbReference type="Proteomes" id="UP000193144">
    <property type="component" value="Unassembled WGS sequence"/>
</dbReference>
<feature type="region of interest" description="Disordered" evidence="1">
    <location>
        <begin position="1"/>
        <end position="28"/>
    </location>
</feature>
<dbReference type="EMBL" id="MCFA01000091">
    <property type="protein sequence ID" value="ORY09078.1"/>
    <property type="molecule type" value="Genomic_DNA"/>
</dbReference>
<evidence type="ECO:0000313" key="3">
    <source>
        <dbReference type="Proteomes" id="UP000193144"/>
    </source>
</evidence>
<gene>
    <name evidence="2" type="ORF">BCR34DRAFT_589561</name>
</gene>
<sequence length="220" mass="24413">MRVVSIFQPPGNAKTREPELAPPSPAYHSSQVCATTGSRAESSQLVLRHASTPNRPLVNEMVLLAWKEGAPISRVHWPPPWWAELVCNSCMEAPHEREAPGCGANIPNRRGEMECCMVSPFLPPARTGILRFKIRCWTPKNEPHCAPHDASAILEIKNHRFNPRGSVVGLCSASRDQPDGRLNLGPPAPSLHDNDRKKPARPRQIRNKGTWFIDPGSDTY</sequence>
<protein>
    <submittedName>
        <fullName evidence="2">Uncharacterized protein</fullName>
    </submittedName>
</protein>
<evidence type="ECO:0000256" key="1">
    <source>
        <dbReference type="SAM" id="MobiDB-lite"/>
    </source>
</evidence>
<accession>A0A1Y1ZFN6</accession>